<evidence type="ECO:0000313" key="2">
    <source>
        <dbReference type="Proteomes" id="UP001055811"/>
    </source>
</evidence>
<dbReference type="EMBL" id="CM042010">
    <property type="protein sequence ID" value="KAI3779319.1"/>
    <property type="molecule type" value="Genomic_DNA"/>
</dbReference>
<sequence>MASSSKLRKKSKKLKPHYEMESEDDSILSNMAMDYEKEKVIAVTFDSIKDSFLIDLCSEKSEFLEHEVENIDDDENLVHLDDDENDEETFFDAPQIDLTQETMPESLFDVPVTLHEEEGIEETAIDEVNFVPETIVPGFEFQKIPKVRQKSERITLAKLKKKVDGPGLTQDEPMELD</sequence>
<protein>
    <submittedName>
        <fullName evidence="1">Uncharacterized protein</fullName>
    </submittedName>
</protein>
<proteinExistence type="predicted"/>
<reference evidence="1 2" key="2">
    <citation type="journal article" date="2022" name="Mol. Ecol. Resour.">
        <title>The genomes of chicory, endive, great burdock and yacon provide insights into Asteraceae paleo-polyploidization history and plant inulin production.</title>
        <authorList>
            <person name="Fan W."/>
            <person name="Wang S."/>
            <person name="Wang H."/>
            <person name="Wang A."/>
            <person name="Jiang F."/>
            <person name="Liu H."/>
            <person name="Zhao H."/>
            <person name="Xu D."/>
            <person name="Zhang Y."/>
        </authorList>
    </citation>
    <scope>NUCLEOTIDE SEQUENCE [LARGE SCALE GENOMIC DNA]</scope>
    <source>
        <strain evidence="2">cv. Punajuju</strain>
        <tissue evidence="1">Leaves</tissue>
    </source>
</reference>
<keyword evidence="2" id="KW-1185">Reference proteome</keyword>
<accession>A0ACB9G6R2</accession>
<evidence type="ECO:0000313" key="1">
    <source>
        <dbReference type="EMBL" id="KAI3779319.1"/>
    </source>
</evidence>
<name>A0ACB9G6R2_CICIN</name>
<reference evidence="2" key="1">
    <citation type="journal article" date="2022" name="Mol. Ecol. Resour.">
        <title>The genomes of chicory, endive, great burdock and yacon provide insights into Asteraceae palaeo-polyploidization history and plant inulin production.</title>
        <authorList>
            <person name="Fan W."/>
            <person name="Wang S."/>
            <person name="Wang H."/>
            <person name="Wang A."/>
            <person name="Jiang F."/>
            <person name="Liu H."/>
            <person name="Zhao H."/>
            <person name="Xu D."/>
            <person name="Zhang Y."/>
        </authorList>
    </citation>
    <scope>NUCLEOTIDE SEQUENCE [LARGE SCALE GENOMIC DNA]</scope>
    <source>
        <strain evidence="2">cv. Punajuju</strain>
    </source>
</reference>
<comment type="caution">
    <text evidence="1">The sequence shown here is derived from an EMBL/GenBank/DDBJ whole genome shotgun (WGS) entry which is preliminary data.</text>
</comment>
<gene>
    <name evidence="1" type="ORF">L2E82_08993</name>
</gene>
<organism evidence="1 2">
    <name type="scientific">Cichorium intybus</name>
    <name type="common">Chicory</name>
    <dbReference type="NCBI Taxonomy" id="13427"/>
    <lineage>
        <taxon>Eukaryota</taxon>
        <taxon>Viridiplantae</taxon>
        <taxon>Streptophyta</taxon>
        <taxon>Embryophyta</taxon>
        <taxon>Tracheophyta</taxon>
        <taxon>Spermatophyta</taxon>
        <taxon>Magnoliopsida</taxon>
        <taxon>eudicotyledons</taxon>
        <taxon>Gunneridae</taxon>
        <taxon>Pentapetalae</taxon>
        <taxon>asterids</taxon>
        <taxon>campanulids</taxon>
        <taxon>Asterales</taxon>
        <taxon>Asteraceae</taxon>
        <taxon>Cichorioideae</taxon>
        <taxon>Cichorieae</taxon>
        <taxon>Cichoriinae</taxon>
        <taxon>Cichorium</taxon>
    </lineage>
</organism>
<dbReference type="Proteomes" id="UP001055811">
    <property type="component" value="Linkage Group LG02"/>
</dbReference>